<proteinExistence type="predicted"/>
<dbReference type="EMBL" id="JBHSGA010000021">
    <property type="protein sequence ID" value="MFC4528864.1"/>
    <property type="molecule type" value="Genomic_DNA"/>
</dbReference>
<keyword evidence="2" id="KW-1185">Reference proteome</keyword>
<accession>A0ABV9C6Y5</accession>
<gene>
    <name evidence="1" type="ORF">ACFO5W_19635</name>
</gene>
<comment type="caution">
    <text evidence="1">The sequence shown here is derived from an EMBL/GenBank/DDBJ whole genome shotgun (WGS) entry which is preliminary data.</text>
</comment>
<evidence type="ECO:0000313" key="1">
    <source>
        <dbReference type="EMBL" id="MFC4528864.1"/>
    </source>
</evidence>
<protein>
    <submittedName>
        <fullName evidence="1">Uncharacterized protein</fullName>
    </submittedName>
</protein>
<dbReference type="Proteomes" id="UP001595961">
    <property type="component" value="Unassembled WGS sequence"/>
</dbReference>
<name>A0ABV9C6Y5_9GAMM</name>
<dbReference type="RefSeq" id="WP_266152231.1">
    <property type="nucleotide sequence ID" value="NZ_CP064028.1"/>
</dbReference>
<evidence type="ECO:0000313" key="2">
    <source>
        <dbReference type="Proteomes" id="UP001595961"/>
    </source>
</evidence>
<reference evidence="2" key="1">
    <citation type="journal article" date="2019" name="Int. J. Syst. Evol. Microbiol.">
        <title>The Global Catalogue of Microorganisms (GCM) 10K type strain sequencing project: providing services to taxonomists for standard genome sequencing and annotation.</title>
        <authorList>
            <consortium name="The Broad Institute Genomics Platform"/>
            <consortium name="The Broad Institute Genome Sequencing Center for Infectious Disease"/>
            <person name="Wu L."/>
            <person name="Ma J."/>
        </authorList>
    </citation>
    <scope>NUCLEOTIDE SEQUENCE [LARGE SCALE GENOMIC DNA]</scope>
    <source>
        <strain evidence="2">CCM 4481</strain>
    </source>
</reference>
<sequence>MHFEVPKLRKHSLKEFSQHYLMIVLSILTALGLEQWIERAHHRHAAEYASTQVEAELRSNLNDIHTSKQVNAQNLGPLTELNDAIIADVRKGVPDKLINQHIQSLQGKFVLSVNWPTFATQAWDVAVANQSAAWIDTATLRRFSAAYAAQREAATWVTHDSMLALDAPRMVLLRTRIQLGVDIDPIEFLGVVRQMINTTTQTQLHLEQTEKQVVAALPVNDR</sequence>
<organism evidence="1 2">
    <name type="scientific">Dyella halodurans</name>
    <dbReference type="NCBI Taxonomy" id="1920171"/>
    <lineage>
        <taxon>Bacteria</taxon>
        <taxon>Pseudomonadati</taxon>
        <taxon>Pseudomonadota</taxon>
        <taxon>Gammaproteobacteria</taxon>
        <taxon>Lysobacterales</taxon>
        <taxon>Rhodanobacteraceae</taxon>
        <taxon>Dyella</taxon>
    </lineage>
</organism>